<keyword evidence="5 8" id="KW-1133">Transmembrane helix</keyword>
<feature type="transmembrane region" description="Helical" evidence="8">
    <location>
        <begin position="54"/>
        <end position="74"/>
    </location>
</feature>
<reference evidence="9 10" key="1">
    <citation type="journal article" date="2016" name="Gut Pathog.">
        <title>Whole genome sequencing of "Faecalibaculum rodentium" ALO17, isolated from C57BL/6J laboratory mouse feces.</title>
        <authorList>
            <person name="Lim S."/>
            <person name="Chang D.H."/>
            <person name="Ahn S."/>
            <person name="Kim B.C."/>
        </authorList>
    </citation>
    <scope>NUCLEOTIDE SEQUENCE [LARGE SCALE GENOMIC DNA]</scope>
    <source>
        <strain evidence="9 10">Alo17</strain>
    </source>
</reference>
<dbReference type="PANTHER" id="PTHR20855">
    <property type="entry name" value="ADIPOR/PROGESTIN RECEPTOR-RELATED"/>
    <property type="match status" value="1"/>
</dbReference>
<feature type="transmembrane region" description="Helical" evidence="8">
    <location>
        <begin position="143"/>
        <end position="163"/>
    </location>
</feature>
<dbReference type="Proteomes" id="UP000069771">
    <property type="component" value="Chromosome"/>
</dbReference>
<evidence type="ECO:0000256" key="4">
    <source>
        <dbReference type="ARBA" id="ARBA00022692"/>
    </source>
</evidence>
<dbReference type="Pfam" id="PF03006">
    <property type="entry name" value="HlyIII"/>
    <property type="match status" value="1"/>
</dbReference>
<comment type="subcellular location">
    <subcellularLocation>
        <location evidence="1">Cell membrane</location>
        <topology evidence="1">Multi-pass membrane protein</topology>
    </subcellularLocation>
</comment>
<evidence type="ECO:0000313" key="9">
    <source>
        <dbReference type="EMBL" id="AMK54125.1"/>
    </source>
</evidence>
<sequence>MKHEESKMMDQPFRLSFGEEVGNAISHGVMMFALLFTLPYYAIRAYLMWGTPGAWGISIYFISMMFMFGTSCLYHIMPYGTPYKSVFRRLDHMMILLAIAGTYTPICLVMLPNWTGWTVLAIEWSMVVAGILLKSLTSRRLKVLSLTIYMVMGWLALAILPTLLRESSWIFLLLIVLGGVMYTIGVFFYNNPQKRFFHFTWHIFIVLASLCLLIAILYFM</sequence>
<feature type="binding site" evidence="7">
    <location>
        <position position="202"/>
    </location>
    <ligand>
        <name>Zn(2+)</name>
        <dbReference type="ChEBI" id="CHEBI:29105"/>
    </ligand>
</feature>
<evidence type="ECO:0000256" key="8">
    <source>
        <dbReference type="SAM" id="Phobius"/>
    </source>
</evidence>
<keyword evidence="7" id="KW-0862">Zinc</keyword>
<feature type="transmembrane region" description="Helical" evidence="8">
    <location>
        <begin position="21"/>
        <end position="42"/>
    </location>
</feature>
<feature type="transmembrane region" description="Helical" evidence="8">
    <location>
        <begin position="201"/>
        <end position="219"/>
    </location>
</feature>
<dbReference type="KEGG" id="fro:AALO17_09910"/>
<organism evidence="9 10">
    <name type="scientific">Faecalibaculum rodentium</name>
    <dbReference type="NCBI Taxonomy" id="1702221"/>
    <lineage>
        <taxon>Bacteria</taxon>
        <taxon>Bacillati</taxon>
        <taxon>Bacillota</taxon>
        <taxon>Erysipelotrichia</taxon>
        <taxon>Erysipelotrichales</taxon>
        <taxon>Erysipelotrichaceae</taxon>
        <taxon>Faecalibaculum</taxon>
    </lineage>
</organism>
<proteinExistence type="inferred from homology"/>
<dbReference type="EMBL" id="CP011391">
    <property type="protein sequence ID" value="AMK54125.1"/>
    <property type="molecule type" value="Genomic_DNA"/>
</dbReference>
<keyword evidence="3" id="KW-1003">Cell membrane</keyword>
<keyword evidence="10" id="KW-1185">Reference proteome</keyword>
<dbReference type="InterPro" id="IPR005744">
    <property type="entry name" value="Hy-lIII"/>
</dbReference>
<feature type="transmembrane region" description="Helical" evidence="8">
    <location>
        <begin position="94"/>
        <end position="111"/>
    </location>
</feature>
<gene>
    <name evidence="9" type="ORF">AALO17_09910</name>
</gene>
<name>A0A140DTZ8_9FIRM</name>
<feature type="binding site" evidence="7">
    <location>
        <position position="75"/>
    </location>
    <ligand>
        <name>Zn(2+)</name>
        <dbReference type="ChEBI" id="CHEBI:29105"/>
    </ligand>
</feature>
<dbReference type="PANTHER" id="PTHR20855:SF3">
    <property type="entry name" value="LD03007P"/>
    <property type="match status" value="1"/>
</dbReference>
<dbReference type="GO" id="GO:0005886">
    <property type="term" value="C:plasma membrane"/>
    <property type="evidence" value="ECO:0007669"/>
    <property type="project" value="UniProtKB-SubCell"/>
</dbReference>
<feature type="transmembrane region" description="Helical" evidence="8">
    <location>
        <begin position="169"/>
        <end position="189"/>
    </location>
</feature>
<evidence type="ECO:0000256" key="1">
    <source>
        <dbReference type="ARBA" id="ARBA00004651"/>
    </source>
</evidence>
<dbReference type="RefSeq" id="WP_236940509.1">
    <property type="nucleotide sequence ID" value="NZ_CAMTBT010000027.1"/>
</dbReference>
<dbReference type="STRING" id="1702221.AALO17_09910"/>
<evidence type="ECO:0000313" key="10">
    <source>
        <dbReference type="Proteomes" id="UP000069771"/>
    </source>
</evidence>
<dbReference type="GO" id="GO:0046872">
    <property type="term" value="F:metal ion binding"/>
    <property type="evidence" value="ECO:0007669"/>
    <property type="project" value="UniProtKB-KW"/>
</dbReference>
<comment type="similarity">
    <text evidence="2">Belongs to the UPF0073 (Hly-III) family.</text>
</comment>
<keyword evidence="7" id="KW-0479">Metal-binding</keyword>
<feature type="transmembrane region" description="Helical" evidence="8">
    <location>
        <begin position="117"/>
        <end position="136"/>
    </location>
</feature>
<dbReference type="GO" id="GO:0140911">
    <property type="term" value="F:pore-forming activity"/>
    <property type="evidence" value="ECO:0007669"/>
    <property type="project" value="InterPro"/>
</dbReference>
<keyword evidence="4 8" id="KW-0812">Transmembrane</keyword>
<evidence type="ECO:0000256" key="7">
    <source>
        <dbReference type="PIRSR" id="PIRSR604254-1"/>
    </source>
</evidence>
<keyword evidence="6 8" id="KW-0472">Membrane</keyword>
<dbReference type="AlphaFoldDB" id="A0A140DTZ8"/>
<evidence type="ECO:0000256" key="3">
    <source>
        <dbReference type="ARBA" id="ARBA00022475"/>
    </source>
</evidence>
<protein>
    <submittedName>
        <fullName evidence="9">Hemolysin III family channel protein</fullName>
    </submittedName>
</protein>
<dbReference type="NCBIfam" id="TIGR01065">
    <property type="entry name" value="hlyIII"/>
    <property type="match status" value="1"/>
</dbReference>
<dbReference type="GeneID" id="78477772"/>
<feature type="binding site" evidence="7">
    <location>
        <position position="198"/>
    </location>
    <ligand>
        <name>Zn(2+)</name>
        <dbReference type="ChEBI" id="CHEBI:29105"/>
    </ligand>
</feature>
<evidence type="ECO:0000256" key="2">
    <source>
        <dbReference type="ARBA" id="ARBA00008488"/>
    </source>
</evidence>
<dbReference type="InterPro" id="IPR004254">
    <property type="entry name" value="AdipoR/HlyIII-related"/>
</dbReference>
<accession>A0A140DTZ8</accession>
<evidence type="ECO:0000256" key="6">
    <source>
        <dbReference type="ARBA" id="ARBA00023136"/>
    </source>
</evidence>
<evidence type="ECO:0000256" key="5">
    <source>
        <dbReference type="ARBA" id="ARBA00022989"/>
    </source>
</evidence>